<proteinExistence type="predicted"/>
<gene>
    <name evidence="2" type="ORF">V5799_015451</name>
</gene>
<evidence type="ECO:0000313" key="2">
    <source>
        <dbReference type="EMBL" id="KAK8783208.1"/>
    </source>
</evidence>
<feature type="region of interest" description="Disordered" evidence="1">
    <location>
        <begin position="1"/>
        <end position="72"/>
    </location>
</feature>
<feature type="compositionally biased region" description="Basic and acidic residues" evidence="1">
    <location>
        <begin position="42"/>
        <end position="52"/>
    </location>
</feature>
<evidence type="ECO:0000313" key="3">
    <source>
        <dbReference type="Proteomes" id="UP001321473"/>
    </source>
</evidence>
<comment type="caution">
    <text evidence="2">The sequence shown here is derived from an EMBL/GenBank/DDBJ whole genome shotgun (WGS) entry which is preliminary data.</text>
</comment>
<dbReference type="EMBL" id="JARKHS020005801">
    <property type="protein sequence ID" value="KAK8783208.1"/>
    <property type="molecule type" value="Genomic_DNA"/>
</dbReference>
<feature type="compositionally biased region" description="Polar residues" evidence="1">
    <location>
        <begin position="23"/>
        <end position="37"/>
    </location>
</feature>
<reference evidence="2 3" key="1">
    <citation type="journal article" date="2023" name="Arcadia Sci">
        <title>De novo assembly of a long-read Amblyomma americanum tick genome.</title>
        <authorList>
            <person name="Chou S."/>
            <person name="Poskanzer K.E."/>
            <person name="Rollins M."/>
            <person name="Thuy-Boun P.S."/>
        </authorList>
    </citation>
    <scope>NUCLEOTIDE SEQUENCE [LARGE SCALE GENOMIC DNA]</scope>
    <source>
        <strain evidence="2">F_SG_1</strain>
        <tissue evidence="2">Salivary glands</tissue>
    </source>
</reference>
<dbReference type="AlphaFoldDB" id="A0AAQ4F993"/>
<evidence type="ECO:0000256" key="1">
    <source>
        <dbReference type="SAM" id="MobiDB-lite"/>
    </source>
</evidence>
<sequence length="72" mass="8476">MRPGESVTIPARKVTLDSDSQKGFKSFSKDPQPSFKSNNNNDQRDQQRKPDQRNPWGPTFRDRQHFVDMHFN</sequence>
<name>A0AAQ4F993_AMBAM</name>
<feature type="compositionally biased region" description="Basic and acidic residues" evidence="1">
    <location>
        <begin position="60"/>
        <end position="72"/>
    </location>
</feature>
<organism evidence="2 3">
    <name type="scientific">Amblyomma americanum</name>
    <name type="common">Lone star tick</name>
    <dbReference type="NCBI Taxonomy" id="6943"/>
    <lineage>
        <taxon>Eukaryota</taxon>
        <taxon>Metazoa</taxon>
        <taxon>Ecdysozoa</taxon>
        <taxon>Arthropoda</taxon>
        <taxon>Chelicerata</taxon>
        <taxon>Arachnida</taxon>
        <taxon>Acari</taxon>
        <taxon>Parasitiformes</taxon>
        <taxon>Ixodida</taxon>
        <taxon>Ixodoidea</taxon>
        <taxon>Ixodidae</taxon>
        <taxon>Amblyomminae</taxon>
        <taxon>Amblyomma</taxon>
    </lineage>
</organism>
<protein>
    <submittedName>
        <fullName evidence="2">Uncharacterized protein</fullName>
    </submittedName>
</protein>
<dbReference type="Proteomes" id="UP001321473">
    <property type="component" value="Unassembled WGS sequence"/>
</dbReference>
<keyword evidence="3" id="KW-1185">Reference proteome</keyword>
<accession>A0AAQ4F993</accession>